<evidence type="ECO:0000313" key="3">
    <source>
        <dbReference type="Proteomes" id="UP000294911"/>
    </source>
</evidence>
<accession>A0A4R2QIM2</accession>
<name>A0A4R2QIM2_9PSEU</name>
<gene>
    <name evidence="2" type="ORF">EV191_10925</name>
</gene>
<dbReference type="Proteomes" id="UP000294911">
    <property type="component" value="Unassembled WGS sequence"/>
</dbReference>
<dbReference type="EMBL" id="SLXQ01000009">
    <property type="protein sequence ID" value="TCP49203.1"/>
    <property type="molecule type" value="Genomic_DNA"/>
</dbReference>
<reference evidence="2 3" key="1">
    <citation type="submission" date="2019-03" db="EMBL/GenBank/DDBJ databases">
        <title>Genomic Encyclopedia of Type Strains, Phase IV (KMG-IV): sequencing the most valuable type-strain genomes for metagenomic binning, comparative biology and taxonomic classification.</title>
        <authorList>
            <person name="Goeker M."/>
        </authorList>
    </citation>
    <scope>NUCLEOTIDE SEQUENCE [LARGE SCALE GENOMIC DNA]</scope>
    <source>
        <strain evidence="2 3">DSM 45765</strain>
    </source>
</reference>
<keyword evidence="3" id="KW-1185">Reference proteome</keyword>
<organism evidence="2 3">
    <name type="scientific">Tamaricihabitans halophyticus</name>
    <dbReference type="NCBI Taxonomy" id="1262583"/>
    <lineage>
        <taxon>Bacteria</taxon>
        <taxon>Bacillati</taxon>
        <taxon>Actinomycetota</taxon>
        <taxon>Actinomycetes</taxon>
        <taxon>Pseudonocardiales</taxon>
        <taxon>Pseudonocardiaceae</taxon>
        <taxon>Tamaricihabitans</taxon>
    </lineage>
</organism>
<feature type="domain" description="DUF397" evidence="1">
    <location>
        <begin position="6"/>
        <end position="56"/>
    </location>
</feature>
<sequence length="59" mass="6739">MAETYRWRKSSYSANHQECVEIGLGVADIGVRDTKNRSGGQLRLSRPAWIAFLRDIAMR</sequence>
<dbReference type="AlphaFoldDB" id="A0A4R2QIM2"/>
<comment type="caution">
    <text evidence="2">The sequence shown here is derived from an EMBL/GenBank/DDBJ whole genome shotgun (WGS) entry which is preliminary data.</text>
</comment>
<dbReference type="InterPro" id="IPR007278">
    <property type="entry name" value="DUF397"/>
</dbReference>
<dbReference type="Pfam" id="PF04149">
    <property type="entry name" value="DUF397"/>
    <property type="match status" value="1"/>
</dbReference>
<evidence type="ECO:0000313" key="2">
    <source>
        <dbReference type="EMBL" id="TCP49203.1"/>
    </source>
</evidence>
<proteinExistence type="predicted"/>
<dbReference type="RefSeq" id="WP_132878515.1">
    <property type="nucleotide sequence ID" value="NZ_SLXQ01000009.1"/>
</dbReference>
<protein>
    <submittedName>
        <fullName evidence="2">Uncharacterized protein DUF397</fullName>
    </submittedName>
</protein>
<dbReference type="OrthoDB" id="3694945at2"/>
<evidence type="ECO:0000259" key="1">
    <source>
        <dbReference type="Pfam" id="PF04149"/>
    </source>
</evidence>